<dbReference type="FunFam" id="3.20.20.70:FF:000096">
    <property type="entry name" value="Thiamine-phosphate synthase"/>
    <property type="match status" value="1"/>
</dbReference>
<dbReference type="SUPFAM" id="SSF51391">
    <property type="entry name" value="Thiamin phosphate synthase"/>
    <property type="match status" value="1"/>
</dbReference>
<dbReference type="AlphaFoldDB" id="A0A3R8JU63"/>
<keyword evidence="4 9" id="KW-0460">Magnesium</keyword>
<dbReference type="RefSeq" id="WP_125130016.1">
    <property type="nucleotide sequence ID" value="NZ_RHJS01000002.1"/>
</dbReference>
<comment type="cofactor">
    <cofactor evidence="9">
        <name>Mg(2+)</name>
        <dbReference type="ChEBI" id="CHEBI:18420"/>
    </cofactor>
    <text evidence="9">Binds 1 Mg(2+) ion per subunit.</text>
</comment>
<feature type="binding site" evidence="9">
    <location>
        <position position="111"/>
    </location>
    <ligand>
        <name>4-amino-2-methyl-5-(diphosphooxymethyl)pyrimidine</name>
        <dbReference type="ChEBI" id="CHEBI:57841"/>
    </ligand>
</feature>
<evidence type="ECO:0000256" key="10">
    <source>
        <dbReference type="RuleBase" id="RU003826"/>
    </source>
</evidence>
<keyword evidence="3 9" id="KW-0479">Metal-binding</keyword>
<evidence type="ECO:0000313" key="13">
    <source>
        <dbReference type="EMBL" id="RRK34833.1"/>
    </source>
</evidence>
<dbReference type="NCBIfam" id="TIGR00693">
    <property type="entry name" value="thiE"/>
    <property type="match status" value="1"/>
</dbReference>
<dbReference type="PANTHER" id="PTHR20857:SF15">
    <property type="entry name" value="THIAMINE-PHOSPHATE SYNTHASE"/>
    <property type="match status" value="1"/>
</dbReference>
<feature type="binding site" evidence="9">
    <location>
        <position position="167"/>
    </location>
    <ligand>
        <name>2-[(2R,5Z)-2-carboxy-4-methylthiazol-5(2H)-ylidene]ethyl phosphate</name>
        <dbReference type="ChEBI" id="CHEBI:62899"/>
    </ligand>
</feature>
<comment type="pathway">
    <text evidence="1 9 11">Cofactor biosynthesis; thiamine diphosphate biosynthesis; thiamine phosphate from 4-amino-2-methyl-5-diphosphomethylpyrimidine and 4-methyl-5-(2-phosphoethyl)-thiazole: step 1/1.</text>
</comment>
<dbReference type="InterPro" id="IPR013785">
    <property type="entry name" value="Aldolase_TIM"/>
</dbReference>
<dbReference type="GO" id="GO:0000287">
    <property type="term" value="F:magnesium ion binding"/>
    <property type="evidence" value="ECO:0007669"/>
    <property type="project" value="UniProtKB-UniRule"/>
</dbReference>
<sequence length="217" mass="23319">MKCSKETMLLYAVTDRAWTGKQSLEEQAEAALKGGVTCLQLREKELDEEEFLKEAIELKRLCAAYHVPFIVNDNVEIAVKCKADGIHVGQEDMETGKVRALAGPEMMIGVSVQTPEQAAAAQEAGADYLGVGAVFGTATKPDAIDVSLETLKKICETVSIPVVAIGGISKANMHRLSGLGADGAALVSAIFSAGDIEQECRELRRLSEQTFLTSRQF</sequence>
<comment type="caution">
    <text evidence="13">The sequence shown here is derived from an EMBL/GenBank/DDBJ whole genome shotgun (WGS) entry which is preliminary data.</text>
</comment>
<evidence type="ECO:0000256" key="2">
    <source>
        <dbReference type="ARBA" id="ARBA00022679"/>
    </source>
</evidence>
<dbReference type="GO" id="GO:0004789">
    <property type="term" value="F:thiamine-phosphate diphosphorylase activity"/>
    <property type="evidence" value="ECO:0007669"/>
    <property type="project" value="UniProtKB-UniRule"/>
</dbReference>
<dbReference type="InterPro" id="IPR034291">
    <property type="entry name" value="TMP_synthase"/>
</dbReference>
<comment type="catalytic activity">
    <reaction evidence="7 9 10">
        <text>2-(2-carboxy-4-methylthiazol-5-yl)ethyl phosphate + 4-amino-2-methyl-5-(diphosphooxymethyl)pyrimidine + 2 H(+) = thiamine phosphate + CO2 + diphosphate</text>
        <dbReference type="Rhea" id="RHEA:47848"/>
        <dbReference type="ChEBI" id="CHEBI:15378"/>
        <dbReference type="ChEBI" id="CHEBI:16526"/>
        <dbReference type="ChEBI" id="CHEBI:33019"/>
        <dbReference type="ChEBI" id="CHEBI:37575"/>
        <dbReference type="ChEBI" id="CHEBI:57841"/>
        <dbReference type="ChEBI" id="CHEBI:62890"/>
        <dbReference type="EC" id="2.5.1.3"/>
    </reaction>
</comment>
<feature type="binding site" evidence="9">
    <location>
        <position position="73"/>
    </location>
    <ligand>
        <name>Mg(2+)</name>
        <dbReference type="ChEBI" id="CHEBI:18420"/>
    </ligand>
</feature>
<evidence type="ECO:0000256" key="8">
    <source>
        <dbReference type="ARBA" id="ARBA00047883"/>
    </source>
</evidence>
<comment type="function">
    <text evidence="9">Condenses 4-methyl-5-(beta-hydroxyethyl)thiazole monophosphate (THZ-P) and 2-methyl-4-amino-5-hydroxymethyl pyrimidine pyrophosphate (HMP-PP) to form thiamine monophosphate (TMP).</text>
</comment>
<comment type="catalytic activity">
    <reaction evidence="6 9 10">
        <text>4-methyl-5-(2-phosphooxyethyl)-thiazole + 4-amino-2-methyl-5-(diphosphooxymethyl)pyrimidine + H(+) = thiamine phosphate + diphosphate</text>
        <dbReference type="Rhea" id="RHEA:22328"/>
        <dbReference type="ChEBI" id="CHEBI:15378"/>
        <dbReference type="ChEBI" id="CHEBI:33019"/>
        <dbReference type="ChEBI" id="CHEBI:37575"/>
        <dbReference type="ChEBI" id="CHEBI:57841"/>
        <dbReference type="ChEBI" id="CHEBI:58296"/>
        <dbReference type="EC" id="2.5.1.3"/>
    </reaction>
</comment>
<comment type="similarity">
    <text evidence="9 10">Belongs to the thiamine-phosphate synthase family.</text>
</comment>
<evidence type="ECO:0000259" key="12">
    <source>
        <dbReference type="Pfam" id="PF02581"/>
    </source>
</evidence>
<feature type="binding site" evidence="9">
    <location>
        <begin position="187"/>
        <end position="188"/>
    </location>
    <ligand>
        <name>2-[(2R,5Z)-2-carboxy-4-methylthiazol-5(2H)-ylidene]ethyl phosphate</name>
        <dbReference type="ChEBI" id="CHEBI:62899"/>
    </ligand>
</feature>
<dbReference type="GO" id="GO:0009229">
    <property type="term" value="P:thiamine diphosphate biosynthetic process"/>
    <property type="evidence" value="ECO:0007669"/>
    <property type="project" value="UniProtKB-UniRule"/>
</dbReference>
<name>A0A3R8JU63_9FIRM</name>
<organism evidence="13 14">
    <name type="scientific">Schaedlerella arabinosiphila</name>
    <dbReference type="NCBI Taxonomy" id="2044587"/>
    <lineage>
        <taxon>Bacteria</taxon>
        <taxon>Bacillati</taxon>
        <taxon>Bacillota</taxon>
        <taxon>Clostridia</taxon>
        <taxon>Lachnospirales</taxon>
        <taxon>Lachnospiraceae</taxon>
        <taxon>Schaedlerella</taxon>
    </lineage>
</organism>
<evidence type="ECO:0000256" key="1">
    <source>
        <dbReference type="ARBA" id="ARBA00005165"/>
    </source>
</evidence>
<dbReference type="GO" id="GO:0005737">
    <property type="term" value="C:cytoplasm"/>
    <property type="evidence" value="ECO:0007669"/>
    <property type="project" value="TreeGrafter"/>
</dbReference>
<feature type="binding site" evidence="9">
    <location>
        <begin position="137"/>
        <end position="139"/>
    </location>
    <ligand>
        <name>2-[(2R,5Z)-2-carboxy-4-methylthiazol-5(2H)-ylidene]ethyl phosphate</name>
        <dbReference type="ChEBI" id="CHEBI:62899"/>
    </ligand>
</feature>
<dbReference type="PANTHER" id="PTHR20857">
    <property type="entry name" value="THIAMINE-PHOSPHATE PYROPHOSPHORYLASE"/>
    <property type="match status" value="1"/>
</dbReference>
<comment type="catalytic activity">
    <reaction evidence="8 9 10">
        <text>2-[(2R,5Z)-2-carboxy-4-methylthiazol-5(2H)-ylidene]ethyl phosphate + 4-amino-2-methyl-5-(diphosphooxymethyl)pyrimidine + 2 H(+) = thiamine phosphate + CO2 + diphosphate</text>
        <dbReference type="Rhea" id="RHEA:47844"/>
        <dbReference type="ChEBI" id="CHEBI:15378"/>
        <dbReference type="ChEBI" id="CHEBI:16526"/>
        <dbReference type="ChEBI" id="CHEBI:33019"/>
        <dbReference type="ChEBI" id="CHEBI:37575"/>
        <dbReference type="ChEBI" id="CHEBI:57841"/>
        <dbReference type="ChEBI" id="CHEBI:62899"/>
        <dbReference type="EC" id="2.5.1.3"/>
    </reaction>
</comment>
<evidence type="ECO:0000256" key="7">
    <source>
        <dbReference type="ARBA" id="ARBA00047851"/>
    </source>
</evidence>
<dbReference type="InterPro" id="IPR036206">
    <property type="entry name" value="ThiamineP_synth_sf"/>
</dbReference>
<dbReference type="GO" id="GO:0009228">
    <property type="term" value="P:thiamine biosynthetic process"/>
    <property type="evidence" value="ECO:0007669"/>
    <property type="project" value="UniProtKB-KW"/>
</dbReference>
<feature type="binding site" evidence="9">
    <location>
        <begin position="40"/>
        <end position="44"/>
    </location>
    <ligand>
        <name>4-amino-2-methyl-5-(diphosphooxymethyl)pyrimidine</name>
        <dbReference type="ChEBI" id="CHEBI:57841"/>
    </ligand>
</feature>
<keyword evidence="5 9" id="KW-0784">Thiamine biosynthesis</keyword>
<evidence type="ECO:0000256" key="9">
    <source>
        <dbReference type="HAMAP-Rule" id="MF_00097"/>
    </source>
</evidence>
<dbReference type="InterPro" id="IPR022998">
    <property type="entry name" value="ThiamineP_synth_TenI"/>
</dbReference>
<dbReference type="HAMAP" id="MF_00097">
    <property type="entry name" value="TMP_synthase"/>
    <property type="match status" value="1"/>
</dbReference>
<reference evidence="13" key="1">
    <citation type="submission" date="2018-10" db="EMBL/GenBank/DDBJ databases">
        <title>Schaedlerella arabinophila gen. nov. sp. nov., isolated from the mouse intestinal tract and comparative analysis with the genome of the closely related altered Schaedler flora strain ASF502.</title>
        <authorList>
            <person name="Miyake S."/>
            <person name="Soh M."/>
            <person name="Seedorf H."/>
        </authorList>
    </citation>
    <scope>NUCLEOTIDE SEQUENCE [LARGE SCALE GENOMIC DNA]</scope>
    <source>
        <strain evidence="13">DSM 106076</strain>
    </source>
</reference>
<evidence type="ECO:0000256" key="5">
    <source>
        <dbReference type="ARBA" id="ARBA00022977"/>
    </source>
</evidence>
<dbReference type="Proteomes" id="UP000274920">
    <property type="component" value="Unassembled WGS sequence"/>
</dbReference>
<keyword evidence="14" id="KW-1185">Reference proteome</keyword>
<feature type="binding site" evidence="9">
    <location>
        <position position="140"/>
    </location>
    <ligand>
        <name>4-amino-2-methyl-5-(diphosphooxymethyl)pyrimidine</name>
        <dbReference type="ChEBI" id="CHEBI:57841"/>
    </ligand>
</feature>
<accession>A0A3R8JU63</accession>
<proteinExistence type="inferred from homology"/>
<dbReference type="Gene3D" id="3.20.20.70">
    <property type="entry name" value="Aldolase class I"/>
    <property type="match status" value="1"/>
</dbReference>
<protein>
    <recommendedName>
        <fullName evidence="9">Thiamine-phosphate synthase</fullName>
        <shortName evidence="9">TP synthase</shortName>
        <shortName evidence="9">TPS</shortName>
        <ecNumber evidence="9">2.5.1.3</ecNumber>
    </recommendedName>
    <alternativeName>
        <fullName evidence="9">Thiamine-phosphate pyrophosphorylase</fullName>
        <shortName evidence="9">TMP pyrophosphorylase</shortName>
        <shortName evidence="9">TMP-PPase</shortName>
    </alternativeName>
</protein>
<dbReference type="EC" id="2.5.1.3" evidence="9"/>
<feature type="binding site" evidence="9">
    <location>
        <position position="72"/>
    </location>
    <ligand>
        <name>4-amino-2-methyl-5-(diphosphooxymethyl)pyrimidine</name>
        <dbReference type="ChEBI" id="CHEBI:57841"/>
    </ligand>
</feature>
<evidence type="ECO:0000313" key="14">
    <source>
        <dbReference type="Proteomes" id="UP000274920"/>
    </source>
</evidence>
<evidence type="ECO:0000256" key="3">
    <source>
        <dbReference type="ARBA" id="ARBA00022723"/>
    </source>
</evidence>
<dbReference type="UniPathway" id="UPA00060">
    <property type="reaction ID" value="UER00141"/>
</dbReference>
<dbReference type="Pfam" id="PF02581">
    <property type="entry name" value="TMP-TENI"/>
    <property type="match status" value="1"/>
</dbReference>
<feature type="domain" description="Thiamine phosphate synthase/TenI" evidence="12">
    <location>
        <begin position="10"/>
        <end position="190"/>
    </location>
</feature>
<evidence type="ECO:0000256" key="4">
    <source>
        <dbReference type="ARBA" id="ARBA00022842"/>
    </source>
</evidence>
<evidence type="ECO:0000256" key="11">
    <source>
        <dbReference type="RuleBase" id="RU004253"/>
    </source>
</evidence>
<feature type="binding site" evidence="9">
    <location>
        <position position="92"/>
    </location>
    <ligand>
        <name>Mg(2+)</name>
        <dbReference type="ChEBI" id="CHEBI:18420"/>
    </ligand>
</feature>
<gene>
    <name evidence="9 13" type="primary">thiE</name>
    <name evidence="13" type="ORF">EBB54_28450</name>
</gene>
<evidence type="ECO:0000256" key="6">
    <source>
        <dbReference type="ARBA" id="ARBA00047334"/>
    </source>
</evidence>
<keyword evidence="2 9" id="KW-0808">Transferase</keyword>
<dbReference type="CDD" id="cd00564">
    <property type="entry name" value="TMP_TenI"/>
    <property type="match status" value="1"/>
</dbReference>
<dbReference type="EMBL" id="RHJS01000002">
    <property type="protein sequence ID" value="RRK34833.1"/>
    <property type="molecule type" value="Genomic_DNA"/>
</dbReference>